<feature type="transmembrane region" description="Helical" evidence="1">
    <location>
        <begin position="57"/>
        <end position="83"/>
    </location>
</feature>
<feature type="transmembrane region" description="Helical" evidence="1">
    <location>
        <begin position="89"/>
        <end position="110"/>
    </location>
</feature>
<sequence length="124" mass="12777">MTTPDGETEAQAAPTADDGSIRASVERLVASGREMAEAELTWAKLKAAIIGAILGRALAFGVLAFVFLVMTLIMLIVAAVIALAPMVGWLGATLIVAGVSLAATILFGLLTRSSVQALKREGKP</sequence>
<dbReference type="RefSeq" id="WP_184153682.1">
    <property type="nucleotide sequence ID" value="NZ_JACHKA010000001.1"/>
</dbReference>
<dbReference type="EMBL" id="JACHKA010000001">
    <property type="protein sequence ID" value="MBB5986317.1"/>
    <property type="molecule type" value="Genomic_DNA"/>
</dbReference>
<keyword evidence="1" id="KW-0472">Membrane</keyword>
<name>A0ABR6NI63_9SPHN</name>
<keyword evidence="3" id="KW-1185">Reference proteome</keyword>
<protein>
    <submittedName>
        <fullName evidence="2">Membrane protein YqjE</fullName>
    </submittedName>
</protein>
<proteinExistence type="predicted"/>
<dbReference type="InterPro" id="IPR009937">
    <property type="entry name" value="Phage_holin_3_6"/>
</dbReference>
<dbReference type="Pfam" id="PF07332">
    <property type="entry name" value="Phage_holin_3_6"/>
    <property type="match status" value="1"/>
</dbReference>
<gene>
    <name evidence="2" type="ORF">HNP60_002291</name>
</gene>
<accession>A0ABR6NI63</accession>
<evidence type="ECO:0000256" key="1">
    <source>
        <dbReference type="SAM" id="Phobius"/>
    </source>
</evidence>
<dbReference type="Proteomes" id="UP001138540">
    <property type="component" value="Unassembled WGS sequence"/>
</dbReference>
<evidence type="ECO:0000313" key="2">
    <source>
        <dbReference type="EMBL" id="MBB5986317.1"/>
    </source>
</evidence>
<reference evidence="2 3" key="1">
    <citation type="submission" date="2020-08" db="EMBL/GenBank/DDBJ databases">
        <title>Exploring microbial biodiversity for novel pathways involved in the catabolism of aromatic compounds derived from lignin.</title>
        <authorList>
            <person name="Elkins J."/>
        </authorList>
    </citation>
    <scope>NUCLEOTIDE SEQUENCE [LARGE SCALE GENOMIC DNA]</scope>
    <source>
        <strain evidence="2 3">B1D3A</strain>
    </source>
</reference>
<evidence type="ECO:0000313" key="3">
    <source>
        <dbReference type="Proteomes" id="UP001138540"/>
    </source>
</evidence>
<organism evidence="2 3">
    <name type="scientific">Sphingobium lignivorans</name>
    <dbReference type="NCBI Taxonomy" id="2735886"/>
    <lineage>
        <taxon>Bacteria</taxon>
        <taxon>Pseudomonadati</taxon>
        <taxon>Pseudomonadota</taxon>
        <taxon>Alphaproteobacteria</taxon>
        <taxon>Sphingomonadales</taxon>
        <taxon>Sphingomonadaceae</taxon>
        <taxon>Sphingobium</taxon>
    </lineage>
</organism>
<comment type="caution">
    <text evidence="2">The sequence shown here is derived from an EMBL/GenBank/DDBJ whole genome shotgun (WGS) entry which is preliminary data.</text>
</comment>
<keyword evidence="1" id="KW-1133">Transmembrane helix</keyword>
<keyword evidence="1" id="KW-0812">Transmembrane</keyword>